<feature type="transmembrane region" description="Helical" evidence="1">
    <location>
        <begin position="42"/>
        <end position="66"/>
    </location>
</feature>
<gene>
    <name evidence="2" type="ORF">VIBC2010_10317</name>
</gene>
<keyword evidence="1" id="KW-1133">Transmembrane helix</keyword>
<evidence type="ECO:0000256" key="1">
    <source>
        <dbReference type="SAM" id="Phobius"/>
    </source>
</evidence>
<comment type="caution">
    <text evidence="2">The sequence shown here is derived from an EMBL/GenBank/DDBJ whole genome shotgun (WGS) entry which is preliminary data.</text>
</comment>
<evidence type="ECO:0000313" key="3">
    <source>
        <dbReference type="Proteomes" id="UP000002943"/>
    </source>
</evidence>
<dbReference type="STRING" id="796620.VIBC2010_10317"/>
<feature type="transmembrane region" description="Helical" evidence="1">
    <location>
        <begin position="196"/>
        <end position="229"/>
    </location>
</feature>
<keyword evidence="1" id="KW-0812">Transmembrane</keyword>
<evidence type="ECO:0008006" key="4">
    <source>
        <dbReference type="Google" id="ProtNLM"/>
    </source>
</evidence>
<proteinExistence type="predicted"/>
<dbReference type="AlphaFoldDB" id="E3BFJ8"/>
<dbReference type="Proteomes" id="UP000002943">
    <property type="component" value="Unassembled WGS sequence"/>
</dbReference>
<name>E3BFJ8_9VIBR</name>
<accession>E3BFJ8</accession>
<dbReference type="eggNOG" id="COG5473">
    <property type="taxonomic scope" value="Bacteria"/>
</dbReference>
<protein>
    <recommendedName>
        <fullName evidence="4">Proline and glycine rich transmembrane protein gene in bax</fullName>
    </recommendedName>
</protein>
<organism evidence="2 3">
    <name type="scientific">Vibrio caribbeanicus ATCC BAA-2122</name>
    <dbReference type="NCBI Taxonomy" id="796620"/>
    <lineage>
        <taxon>Bacteria</taxon>
        <taxon>Pseudomonadati</taxon>
        <taxon>Pseudomonadota</taxon>
        <taxon>Gammaproteobacteria</taxon>
        <taxon>Vibrionales</taxon>
        <taxon>Vibrionaceae</taxon>
        <taxon>Vibrio</taxon>
    </lineage>
</organism>
<keyword evidence="1" id="KW-0472">Membrane</keyword>
<reference evidence="2 3" key="1">
    <citation type="journal article" date="2012" name="Int. J. Syst. Evol. Microbiol.">
        <title>Vibrio caribbeanicus sp. nov., isolated from the marine sponge Scleritoderma cyanea.</title>
        <authorList>
            <person name="Hoffmann M."/>
            <person name="Monday S.R."/>
            <person name="Allard M.W."/>
            <person name="Strain E.A."/>
            <person name="Whittaker P."/>
            <person name="Naum M."/>
            <person name="McCarthy P.J."/>
            <person name="Lopez J.V."/>
            <person name="Fischer M."/>
            <person name="Brown E.W."/>
        </authorList>
    </citation>
    <scope>NUCLEOTIDE SEQUENCE [LARGE SCALE GENOMIC DNA]</scope>
    <source>
        <strain evidence="2 3">ATCC BAA-2122</strain>
    </source>
</reference>
<evidence type="ECO:0000313" key="2">
    <source>
        <dbReference type="EMBL" id="EFP98176.1"/>
    </source>
</evidence>
<feature type="transmembrane region" description="Helical" evidence="1">
    <location>
        <begin position="132"/>
        <end position="152"/>
    </location>
</feature>
<dbReference type="RefSeq" id="WP_009599685.1">
    <property type="nucleotide sequence ID" value="NZ_AEIU01000022.1"/>
</dbReference>
<keyword evidence="3" id="KW-1185">Reference proteome</keyword>
<sequence>MSNDLEKDLNLGGSIDRALSGDYELNVGGILKEAWLHTLQNFFSFTPAIIIVVLAQFFIFAFALHFKIGDIWLVFDALSQPNKVTVEVLEAIMVANFSYEVISAPLIAGVSLMAMSHAAGISTKTGDLAKGLHYTIAVIIVTLISLLLQSILGSIFPLLSFYVSIVFSKSILLVCEKKLSPFQSLWVSFRAVNKKLLPIFALYTITSILFIFGALFYGIGLIFAVPFFFHVKGIIYRNMFGIKLKVIPKNKSNDKDDHDKNSQIFDA</sequence>
<dbReference type="OrthoDB" id="5915045at2"/>
<dbReference type="EMBL" id="AEIU01000022">
    <property type="protein sequence ID" value="EFP98176.1"/>
    <property type="molecule type" value="Genomic_DNA"/>
</dbReference>
<feature type="transmembrane region" description="Helical" evidence="1">
    <location>
        <begin position="102"/>
        <end position="120"/>
    </location>
</feature>